<organism evidence="2 3">
    <name type="scientific">Leishmania martiniquensis</name>
    <dbReference type="NCBI Taxonomy" id="1580590"/>
    <lineage>
        <taxon>Eukaryota</taxon>
        <taxon>Discoba</taxon>
        <taxon>Euglenozoa</taxon>
        <taxon>Kinetoplastea</taxon>
        <taxon>Metakinetoplastina</taxon>
        <taxon>Trypanosomatida</taxon>
        <taxon>Trypanosomatidae</taxon>
        <taxon>Leishmaniinae</taxon>
        <taxon>Leishmania</taxon>
    </lineage>
</organism>
<dbReference type="OrthoDB" id="261884at2759"/>
<dbReference type="RefSeq" id="XP_067181480.1">
    <property type="nucleotide sequence ID" value="XM_067324873.1"/>
</dbReference>
<dbReference type="KEGG" id="lmat:92517385"/>
<keyword evidence="3" id="KW-1185">Reference proteome</keyword>
<name>A0A836HTW9_9TRYP</name>
<dbReference type="GeneID" id="92517385"/>
<reference evidence="3" key="2">
    <citation type="journal article" date="2021" name="Sci. Data">
        <title>Chromosome-scale genome sequencing, assembly and annotation of six genomes from subfamily Leishmaniinae.</title>
        <authorList>
            <person name="Almutairi H."/>
            <person name="Urbaniak M.D."/>
            <person name="Bates M.D."/>
            <person name="Jariyapan N."/>
            <person name="Kwakye-Nuako G."/>
            <person name="Thomaz Soccol V."/>
            <person name="Al-Salem W.S."/>
            <person name="Dillon R.J."/>
            <person name="Bates P.A."/>
            <person name="Gatherer D."/>
        </authorList>
    </citation>
    <scope>NUCLEOTIDE SEQUENCE [LARGE SCALE GENOMIC DNA]</scope>
</reference>
<feature type="region of interest" description="Disordered" evidence="1">
    <location>
        <begin position="207"/>
        <end position="305"/>
    </location>
</feature>
<feature type="compositionally biased region" description="Basic and acidic residues" evidence="1">
    <location>
        <begin position="254"/>
        <end position="267"/>
    </location>
</feature>
<dbReference type="Proteomes" id="UP000673552">
    <property type="component" value="Unassembled WGS sequence"/>
</dbReference>
<dbReference type="EMBL" id="JAFEUZ010000004">
    <property type="protein sequence ID" value="KAG5487548.1"/>
    <property type="molecule type" value="Genomic_DNA"/>
</dbReference>
<evidence type="ECO:0000256" key="1">
    <source>
        <dbReference type="SAM" id="MobiDB-lite"/>
    </source>
</evidence>
<reference evidence="3" key="1">
    <citation type="journal article" date="2021" name="Microbiol. Resour. Announc.">
        <title>LGAAP: Leishmaniinae Genome Assembly and Annotation Pipeline.</title>
        <authorList>
            <person name="Almutairi H."/>
            <person name="Urbaniak M.D."/>
            <person name="Bates M.D."/>
            <person name="Jariyapan N."/>
            <person name="Kwakye-Nuako G."/>
            <person name="Thomaz-Soccol V."/>
            <person name="Al-Salem W.S."/>
            <person name="Dillon R.J."/>
            <person name="Bates P.A."/>
            <person name="Gatherer D."/>
        </authorList>
    </citation>
    <scope>NUCLEOTIDE SEQUENCE [LARGE SCALE GENOMIC DNA]</scope>
</reference>
<dbReference type="AlphaFoldDB" id="A0A836HTW9"/>
<feature type="region of interest" description="Disordered" evidence="1">
    <location>
        <begin position="23"/>
        <end position="167"/>
    </location>
</feature>
<feature type="compositionally biased region" description="Polar residues" evidence="1">
    <location>
        <begin position="94"/>
        <end position="108"/>
    </location>
</feature>
<comment type="caution">
    <text evidence="2">The sequence shown here is derived from an EMBL/GenBank/DDBJ whole genome shotgun (WGS) entry which is preliminary data.</text>
</comment>
<proteinExistence type="predicted"/>
<feature type="compositionally biased region" description="Polar residues" evidence="1">
    <location>
        <begin position="286"/>
        <end position="299"/>
    </location>
</feature>
<protein>
    <submittedName>
        <fullName evidence="2">Uncharacterized protein</fullName>
    </submittedName>
</protein>
<gene>
    <name evidence="2" type="ORF">LSCM1_07505</name>
</gene>
<evidence type="ECO:0000313" key="3">
    <source>
        <dbReference type="Proteomes" id="UP000673552"/>
    </source>
</evidence>
<accession>A0A836HTW9</accession>
<evidence type="ECO:0000313" key="2">
    <source>
        <dbReference type="EMBL" id="KAG5487548.1"/>
    </source>
</evidence>
<sequence length="305" mass="32442">MSSVPTAPRPVIAKRHVTSQRLAPGQYLKVASRKPAPKVRDAAACDRFAGGPPRDPWEDLDGSVEEGRSSSASYPGSQEHHHYHATGGGRQHSGRASISRRTTEGTSQHGKESDRGSGGGSTPATKATPPMDDLTAAGDKDASRSAAVDSDEDDSNYYSTSERPELSAAERAQLVLEAQRSALEAKQLEALMKQGVARRPKTLIRNRHGRLNAITTAPASGATEEGRPALLMCKTPVKPSSGLEKMRSPSWKAPEARLDLSASRDGECGSDGAVESPRNFHDSLSDSRPSTPLKSTSGQLEIDLD</sequence>